<dbReference type="EMBL" id="FUEG01000002">
    <property type="protein sequence ID" value="SJK99307.1"/>
    <property type="molecule type" value="Genomic_DNA"/>
</dbReference>
<dbReference type="AlphaFoldDB" id="A0A284QS83"/>
<proteinExistence type="predicted"/>
<organism evidence="1 2">
    <name type="scientific">Armillaria ostoyae</name>
    <name type="common">Armillaria root rot fungus</name>
    <dbReference type="NCBI Taxonomy" id="47428"/>
    <lineage>
        <taxon>Eukaryota</taxon>
        <taxon>Fungi</taxon>
        <taxon>Dikarya</taxon>
        <taxon>Basidiomycota</taxon>
        <taxon>Agaricomycotina</taxon>
        <taxon>Agaricomycetes</taxon>
        <taxon>Agaricomycetidae</taxon>
        <taxon>Agaricales</taxon>
        <taxon>Marasmiineae</taxon>
        <taxon>Physalacriaceae</taxon>
        <taxon>Armillaria</taxon>
    </lineage>
</organism>
<name>A0A284QS83_ARMOS</name>
<dbReference type="Proteomes" id="UP000219338">
    <property type="component" value="Unassembled WGS sequence"/>
</dbReference>
<protein>
    <submittedName>
        <fullName evidence="1">Uncharacterized protein</fullName>
    </submittedName>
</protein>
<evidence type="ECO:0000313" key="2">
    <source>
        <dbReference type="Proteomes" id="UP000219338"/>
    </source>
</evidence>
<evidence type="ECO:0000313" key="1">
    <source>
        <dbReference type="EMBL" id="SJK99307.1"/>
    </source>
</evidence>
<gene>
    <name evidence="1" type="ORF">ARMOST_02600</name>
</gene>
<keyword evidence="2" id="KW-1185">Reference proteome</keyword>
<sequence length="170" mass="18851">MNYLTGALALQASIAPQRPASFLPVAKNSTTAYRKLGRLKPLSSHTALSSACDDEMFYAVGWRDLGISLLNGVGSSSLLYRVSLAAAEREASDVYTQLGIIVTLEGEETFWRSYCQPRPPSEAAWKPSTQFMERDSRWKCDADIQAKIYVLMTLLTAKHEMSLPIFRIPG</sequence>
<reference evidence="2" key="1">
    <citation type="journal article" date="2017" name="Nat. Ecol. Evol.">
        <title>Genome expansion and lineage-specific genetic innovations in the forest pathogenic fungi Armillaria.</title>
        <authorList>
            <person name="Sipos G."/>
            <person name="Prasanna A.N."/>
            <person name="Walter M.C."/>
            <person name="O'Connor E."/>
            <person name="Balint B."/>
            <person name="Krizsan K."/>
            <person name="Kiss B."/>
            <person name="Hess J."/>
            <person name="Varga T."/>
            <person name="Slot J."/>
            <person name="Riley R."/>
            <person name="Boka B."/>
            <person name="Rigling D."/>
            <person name="Barry K."/>
            <person name="Lee J."/>
            <person name="Mihaltcheva S."/>
            <person name="LaButti K."/>
            <person name="Lipzen A."/>
            <person name="Waldron R."/>
            <person name="Moloney N.M."/>
            <person name="Sperisen C."/>
            <person name="Kredics L."/>
            <person name="Vagvoelgyi C."/>
            <person name="Patrignani A."/>
            <person name="Fitzpatrick D."/>
            <person name="Nagy I."/>
            <person name="Doyle S."/>
            <person name="Anderson J.B."/>
            <person name="Grigoriev I.V."/>
            <person name="Gueldener U."/>
            <person name="Muensterkoetter M."/>
            <person name="Nagy L.G."/>
        </authorList>
    </citation>
    <scope>NUCLEOTIDE SEQUENCE [LARGE SCALE GENOMIC DNA]</scope>
    <source>
        <strain evidence="2">C18/9</strain>
    </source>
</reference>
<accession>A0A284QS83</accession>